<proteinExistence type="predicted"/>
<dbReference type="Gene3D" id="2.20.70.10">
    <property type="match status" value="1"/>
</dbReference>
<dbReference type="eggNOG" id="COG3816">
    <property type="taxonomic scope" value="Bacteria"/>
</dbReference>
<dbReference type="InterPro" id="IPR010707">
    <property type="entry name" value="DUF1285"/>
</dbReference>
<dbReference type="STRING" id="1333998.M2A_2429"/>
<keyword evidence="5" id="KW-1185">Reference proteome</keyword>
<dbReference type="InterPro" id="IPR048341">
    <property type="entry name" value="DUF1285_N"/>
</dbReference>
<accession>A0A081BD12</accession>
<dbReference type="Proteomes" id="UP000028702">
    <property type="component" value="Unassembled WGS sequence"/>
</dbReference>
<evidence type="ECO:0000259" key="2">
    <source>
        <dbReference type="Pfam" id="PF06938"/>
    </source>
</evidence>
<name>A0A081BD12_9HYPH</name>
<reference evidence="4 5" key="1">
    <citation type="submission" date="2014-07" db="EMBL/GenBank/DDBJ databases">
        <title>Tepidicaulis marinum gen. nov., sp. nov., a novel marine bacterium denitrifying nitrate to nitrous oxide strictly under microaerobic conditions.</title>
        <authorList>
            <person name="Takeuchi M."/>
            <person name="Yamagishi T."/>
            <person name="Kamagata Y."/>
            <person name="Oshima K."/>
            <person name="Hattori M."/>
            <person name="Katayama T."/>
            <person name="Hanada S."/>
            <person name="Tamaki H."/>
            <person name="Marumo K."/>
            <person name="Maeda H."/>
            <person name="Nedachi M."/>
            <person name="Iwasaki W."/>
            <person name="Suwa Y."/>
            <person name="Sakata S."/>
        </authorList>
    </citation>
    <scope>NUCLEOTIDE SEQUENCE [LARGE SCALE GENOMIC DNA]</scope>
    <source>
        <strain evidence="4 5">MA2</strain>
    </source>
</reference>
<evidence type="ECO:0000259" key="3">
    <source>
        <dbReference type="Pfam" id="PF21028"/>
    </source>
</evidence>
<evidence type="ECO:0000256" key="1">
    <source>
        <dbReference type="SAM" id="MobiDB-lite"/>
    </source>
</evidence>
<feature type="compositionally biased region" description="Basic and acidic residues" evidence="1">
    <location>
        <begin position="23"/>
        <end position="40"/>
    </location>
</feature>
<evidence type="ECO:0000313" key="5">
    <source>
        <dbReference type="Proteomes" id="UP000028702"/>
    </source>
</evidence>
<dbReference type="RefSeq" id="WP_081875602.1">
    <property type="nucleotide sequence ID" value="NZ_BBIO01000013.1"/>
</dbReference>
<sequence>MAEAKSGEKPAGSAGLSGNPGDALKEITRAAEEANKETGGKKKKGLPPVHLWNPPYCGELDIRIKRDGSWHYLGTPIGRERLVRLFSTVLRRDDDGKYYLVTPVEKIGITVDDAPFVAVAMQVEGEGKDQRLTFTTNVGDETEAGPEHPMRFVIDKESGEPAPYVHVRADLEALINRAVFYDLVEIGTEEDWEGERWFGVWSGGTFFPIALAADVTGPAQ</sequence>
<dbReference type="Gene3D" id="3.10.540.10">
    <property type="entry name" value="duf1285 like domain"/>
    <property type="match status" value="1"/>
</dbReference>
<dbReference type="Pfam" id="PF06938">
    <property type="entry name" value="DUF1285_N"/>
    <property type="match status" value="1"/>
</dbReference>
<feature type="region of interest" description="Disordered" evidence="1">
    <location>
        <begin position="1"/>
        <end position="47"/>
    </location>
</feature>
<dbReference type="AlphaFoldDB" id="A0A081BD12"/>
<dbReference type="PIRSF" id="PIRSF029557">
    <property type="entry name" value="UCP029557"/>
    <property type="match status" value="1"/>
</dbReference>
<dbReference type="Gene3D" id="2.30.270.10">
    <property type="entry name" value="duf1285 protein"/>
    <property type="match status" value="1"/>
</dbReference>
<feature type="domain" description="DUF1285" evidence="2">
    <location>
        <begin position="47"/>
        <end position="114"/>
    </location>
</feature>
<comment type="caution">
    <text evidence="4">The sequence shown here is derived from an EMBL/GenBank/DDBJ whole genome shotgun (WGS) entry which is preliminary data.</text>
</comment>
<dbReference type="Pfam" id="PF21028">
    <property type="entry name" value="DUF1285_C"/>
    <property type="match status" value="1"/>
</dbReference>
<organism evidence="4 5">
    <name type="scientific">Tepidicaulis marinus</name>
    <dbReference type="NCBI Taxonomy" id="1333998"/>
    <lineage>
        <taxon>Bacteria</taxon>
        <taxon>Pseudomonadati</taxon>
        <taxon>Pseudomonadota</taxon>
        <taxon>Alphaproteobacteria</taxon>
        <taxon>Hyphomicrobiales</taxon>
        <taxon>Parvibaculaceae</taxon>
        <taxon>Tepidicaulis</taxon>
    </lineage>
</organism>
<evidence type="ECO:0000313" key="4">
    <source>
        <dbReference type="EMBL" id="GAK45930.1"/>
    </source>
</evidence>
<dbReference type="EMBL" id="BBIO01000013">
    <property type="protein sequence ID" value="GAK45930.1"/>
    <property type="molecule type" value="Genomic_DNA"/>
</dbReference>
<gene>
    <name evidence="4" type="ORF">M2A_2429</name>
</gene>
<dbReference type="InterPro" id="IPR023361">
    <property type="entry name" value="DUF1285_beta_roll_sf"/>
</dbReference>
<dbReference type="InterPro" id="IPR048342">
    <property type="entry name" value="DUF1285_C"/>
</dbReference>
<protein>
    <submittedName>
        <fullName evidence="4">Conserved protein</fullName>
    </submittedName>
</protein>
<feature type="domain" description="DUF1285" evidence="3">
    <location>
        <begin position="115"/>
        <end position="209"/>
    </location>
</feature>